<dbReference type="InterPro" id="IPR054707">
    <property type="entry name" value="DhpH_subs-bd"/>
</dbReference>
<dbReference type="AlphaFoldDB" id="A0A316EVL0"/>
<dbReference type="PRINTS" id="PR00420">
    <property type="entry name" value="RNGMNOXGNASE"/>
</dbReference>
<reference evidence="2 3" key="1">
    <citation type="submission" date="2018-05" db="EMBL/GenBank/DDBJ databases">
        <title>Genomic Encyclopedia of Type Strains, Phase IV (KMG-V): Genome sequencing to study the core and pangenomes of soil and plant-associated prokaryotes.</title>
        <authorList>
            <person name="Whitman W."/>
        </authorList>
    </citation>
    <scope>NUCLEOTIDE SEQUENCE [LARGE SCALE GENOMIC DNA]</scope>
    <source>
        <strain evidence="2 3">SLV-132</strain>
    </source>
</reference>
<sequence>MPLFQRPRAIIIGGSLGGLFSAVCLRAIGWDVEVFERSPRDLDSRGGGLVLQPDVTDALDFAGLDHGPDFGVPSRDRIFVSRDGSVRRMYMPQVQIAWNGLYLRMREALGPLVHAGETFVSLTQDPAQTSPTGSPRVTACFASGRSAQGDLLIGADGPLSSVRAQLLPTDAPVYAGYVAWRGVVPEINLGAQSRALLDDAFAFQDGQGHQFLTYRIPGEDGSVRPGDRRQNWVWYRPIERGPALEALLQDRTGHRHTHSLPPGALRDAEMHALQRDASNALAPALASLVTATPDPFLQLIQDYEAPRMVFGRVALLGDAAFVARPHTGAGAGKAAGNALSLARALQNVMHDVEDIDGALAGWELAQLPADRRLVRWGIALGRRIMEVEQPA</sequence>
<dbReference type="PANTHER" id="PTHR47469">
    <property type="entry name" value="MONOOXYGENASE-LIKE"/>
    <property type="match status" value="1"/>
</dbReference>
<feature type="domain" description="2,6-dihydroxypyridine 3-monooxygenase substrate binding" evidence="1">
    <location>
        <begin position="174"/>
        <end position="302"/>
    </location>
</feature>
<dbReference type="InterPro" id="IPR036188">
    <property type="entry name" value="FAD/NAD-bd_sf"/>
</dbReference>
<protein>
    <submittedName>
        <fullName evidence="2">2-polyprenyl-6-methoxyphenol hydroxylase-like FAD-dependent oxidoreductase</fullName>
    </submittedName>
</protein>
<organism evidence="2 3">
    <name type="scientific">Cupriavidus plantarum</name>
    <dbReference type="NCBI Taxonomy" id="942865"/>
    <lineage>
        <taxon>Bacteria</taxon>
        <taxon>Pseudomonadati</taxon>
        <taxon>Pseudomonadota</taxon>
        <taxon>Betaproteobacteria</taxon>
        <taxon>Burkholderiales</taxon>
        <taxon>Burkholderiaceae</taxon>
        <taxon>Cupriavidus</taxon>
    </lineage>
</organism>
<dbReference type="SUPFAM" id="SSF54373">
    <property type="entry name" value="FAD-linked reductases, C-terminal domain"/>
    <property type="match status" value="1"/>
</dbReference>
<evidence type="ECO:0000313" key="2">
    <source>
        <dbReference type="EMBL" id="PWK35645.1"/>
    </source>
</evidence>
<evidence type="ECO:0000259" key="1">
    <source>
        <dbReference type="Pfam" id="PF22607"/>
    </source>
</evidence>
<dbReference type="Gene3D" id="3.50.50.60">
    <property type="entry name" value="FAD/NAD(P)-binding domain"/>
    <property type="match status" value="2"/>
</dbReference>
<gene>
    <name evidence="2" type="ORF">C7419_102923</name>
</gene>
<comment type="caution">
    <text evidence="2">The sequence shown here is derived from an EMBL/GenBank/DDBJ whole genome shotgun (WGS) entry which is preliminary data.</text>
</comment>
<proteinExistence type="predicted"/>
<name>A0A316EVL0_9BURK</name>
<dbReference type="Proteomes" id="UP000245754">
    <property type="component" value="Unassembled WGS sequence"/>
</dbReference>
<dbReference type="InterPro" id="IPR053212">
    <property type="entry name" value="DHP_3-monooxygenase"/>
</dbReference>
<dbReference type="Pfam" id="PF22607">
    <property type="entry name" value="FAD_binding-like"/>
    <property type="match status" value="1"/>
</dbReference>
<accession>A0A316EVL0</accession>
<dbReference type="EMBL" id="QGGT01000002">
    <property type="protein sequence ID" value="PWK35645.1"/>
    <property type="molecule type" value="Genomic_DNA"/>
</dbReference>
<dbReference type="SUPFAM" id="SSF51905">
    <property type="entry name" value="FAD/NAD(P)-binding domain"/>
    <property type="match status" value="1"/>
</dbReference>
<dbReference type="PANTHER" id="PTHR47469:SF2">
    <property type="entry name" value="OS06G0597600 PROTEIN"/>
    <property type="match status" value="1"/>
</dbReference>
<keyword evidence="3" id="KW-1185">Reference proteome</keyword>
<dbReference type="RefSeq" id="WP_109583674.1">
    <property type="nucleotide sequence ID" value="NZ_JBEFLL010000023.1"/>
</dbReference>
<dbReference type="NCBIfam" id="NF005566">
    <property type="entry name" value="PRK07236.1"/>
    <property type="match status" value="1"/>
</dbReference>
<evidence type="ECO:0000313" key="3">
    <source>
        <dbReference type="Proteomes" id="UP000245754"/>
    </source>
</evidence>